<dbReference type="InterPro" id="IPR030918">
    <property type="entry name" value="PT_fungal_PKS"/>
</dbReference>
<evidence type="ECO:0000256" key="4">
    <source>
        <dbReference type="ARBA" id="ARBA00023026"/>
    </source>
</evidence>
<evidence type="ECO:0000313" key="10">
    <source>
        <dbReference type="EMBL" id="KDQ18307.1"/>
    </source>
</evidence>
<dbReference type="Pfam" id="PF22621">
    <property type="entry name" value="CurL-like_PKS_C"/>
    <property type="match status" value="1"/>
</dbReference>
<dbReference type="Pfam" id="PF02801">
    <property type="entry name" value="Ketoacyl-synt_C"/>
    <property type="match status" value="1"/>
</dbReference>
<dbReference type="Pfam" id="PF00109">
    <property type="entry name" value="ketoacyl-synt"/>
    <property type="match status" value="1"/>
</dbReference>
<sequence length="2055" mass="222324">MPSVAQLTARRLFCFGGQNGDFLPILESLVSGPSNITTAFLCAAHTAILKEASRLAPRDAVAPPSAIGSLRALIIYHRNTTLCNPAINGTLFTITQLALIFESGISFASAHSTYGFCSGALAAVAVAASTTAVDLLAISVEMVRLAFWVGVRSSQATRALQGELPPGKGTSCCLSVHGLSVDLLSQVLDTFNEKMMTPVQPPAYISGISSDLSLSVSGLPHQLELLAPLLSQKDRADYLSIPDNVRVRCHFLHVASLYHHPSLLARAAELVLQDVETYNIAPQLREPLRAPLCSAVTGEFITSSPNLIIHLVQTILTGVNNWPGVTSSLEALAKVDDALCKGSVRVVSIDTMGRGLGDSLVSALNRSRGDEAEKVVMEDPIAIVRSAPNTPGSTRLSQQKEIGVDPRIAIVSMSCRFPNGADTPEKFWDLLENQTNCCREIPEHLFDREKYRAENMKGRSSLDIPWGNFLDHPDLFDQHPFNISPREALQLDPQHRLVLHCAYEALEEAGYVPDQLATHDRKRVGCFIGASSDDYRENATADIGSYFVTGNIRAFIPGRVSFTFDWEGPSNSIDTACSSSLVAIEAACDALMAKQCDSALAGGVTVLTQPQMFIGYQKANMLSPTGQVKTFDDAVDGLTRGDGVGVVMLKRYADAIAEGDNIRGIIPGVRTNFAHPSWDNKDIVQTMTDLLFENCASANINPASNSIDYVEFHGLASKEREAQEMHAIVQAYASKRPIDKPLFIGSCKPTIGYSEAASGVASLIKGVLMLEKSAIPGTRGIQQLNTLFPDISRKNVVIPESTLKGIQLDTISINNFNFAGGNSNLLLQAGPKAPTRSASDPRQSFIVTISAKTAKSTAGIRDKYASEIEINENSTLADVSYTSTARRMHHGQRLAVIGSSWDEIRRELLKAQVVDAPEMKAPNVSLVLPGLAFTRGELADQLYKTSPTFRRAAEDVFELSDALGFETIDSEPIFKTSSVTGAFAYQYALGSLLFSWGITPCIVIGEGVGELVALALSEALSLEDAIYFACIRYGGQLHGSSQAECINKAASIVEGRAPRVPVFLTSARSLIRPETGGAWAQSHLSTLTTVTGAMPISEAVRGRVPERSGKVASHVLCLGEPEVAQSAHYHTHFFSAENSITQALQALYLSGASLNWTAYHRDHLSALRLVRLPRYVFDTSSFWMPYKDRDLLPREEKSEEEDTGEEAEDEESEEDFIPDTLADKFPLLQRCVRLPSEDDPSATYELDARTSPALLIIGGHEVHDVGIIPASMYCEMAMEAATHIHTLGPSGAVPTYEVRDVEIPQPFILDAAKPSQMLSLLIRPDGPGIFRCVWSSVQENGKKVDHASCTVVSLGVDEVTVKWKSLEKLISARKRGVLKTATLLDNGLAYKLFKKVVSYSKAYFGMQRVALLPESKEAVTVVRQSPEAPSGNFIINPCLIDSLGQITGFLPNVGLAGADEVCIANGCGSTLFSPDFFTAVSAEDRPTFEVYATGHELPGGIISTDCYIFSPQGVIVGMMGGVRFKRIKLAIMNRLLPRRAKEGEKNRAGNDHTAAPSAPKPIVMPATSSVPLRPKAVSTTSPSSLQADTIIGKMTKIIIEELGIQPQELTADKQVVDLGLDSLMALMILGRVRESEDVDLPSSLFLDYPTMGQVEKFIRDMLPGEGASGTDPLTPPDSISPSPVTPFPAFGNTDKADAIISALMSIAINELGVAQSELTVDKQLADLGLDSLMALMILGQICEKEDIDLPSSLFLDCPTMGDVEKFIRGMFPGIPQQESIGRPPLGSSDAENARPLPKTTMPPSRPLLLSRGRIPDQDPLFLFPDGSGTAAVYAEIGEIDRPVFGLNSPFLVCKEDYSWSVETLAGIYIESIRLRQPKGPYLLGGWSFGGIAAFEAARLLIAQGEQVLGLLLLDSPNPKWPPLPPTTLDWVFSDKSDVGMAAPPKFSDAMVRHFEATLAALASYKPLPLHNSPRVTMFSAVRGLGGNASDVRDFNFTVGWLQQSRAGLGTYGWEDYILPRENLACCEVDGNHFTLVRPPATVNLRQEILKRYPTS</sequence>
<dbReference type="GO" id="GO:0006633">
    <property type="term" value="P:fatty acid biosynthetic process"/>
    <property type="evidence" value="ECO:0007669"/>
    <property type="project" value="InterPro"/>
</dbReference>
<evidence type="ECO:0000259" key="7">
    <source>
        <dbReference type="PROSITE" id="PS50075"/>
    </source>
</evidence>
<evidence type="ECO:0000259" key="9">
    <source>
        <dbReference type="PROSITE" id="PS52019"/>
    </source>
</evidence>
<dbReference type="InterPro" id="IPR020807">
    <property type="entry name" value="PKS_DH"/>
</dbReference>
<dbReference type="InterPro" id="IPR049900">
    <property type="entry name" value="PKS_mFAS_DH"/>
</dbReference>
<dbReference type="PROSITE" id="PS50075">
    <property type="entry name" value="CARRIER"/>
    <property type="match status" value="2"/>
</dbReference>
<feature type="region of interest" description="N-terminal hotdog fold" evidence="5">
    <location>
        <begin position="1225"/>
        <end position="1358"/>
    </location>
</feature>
<dbReference type="InterPro" id="IPR014031">
    <property type="entry name" value="Ketoacyl_synth_C"/>
</dbReference>
<feature type="active site" description="Proton donor; for dehydratase activity" evidence="5">
    <location>
        <position position="1441"/>
    </location>
</feature>
<evidence type="ECO:0008006" key="12">
    <source>
        <dbReference type="Google" id="ProtNLM"/>
    </source>
</evidence>
<dbReference type="SUPFAM" id="SSF53474">
    <property type="entry name" value="alpha/beta-Hydrolases"/>
    <property type="match status" value="1"/>
</dbReference>
<dbReference type="InterPro" id="IPR006162">
    <property type="entry name" value="Ppantetheine_attach_site"/>
</dbReference>
<organism evidence="10 11">
    <name type="scientific">Botryobasidium botryosum (strain FD-172 SS1)</name>
    <dbReference type="NCBI Taxonomy" id="930990"/>
    <lineage>
        <taxon>Eukaryota</taxon>
        <taxon>Fungi</taxon>
        <taxon>Dikarya</taxon>
        <taxon>Basidiomycota</taxon>
        <taxon>Agaricomycotina</taxon>
        <taxon>Agaricomycetes</taxon>
        <taxon>Cantharellales</taxon>
        <taxon>Botryobasidiaceae</taxon>
        <taxon>Botryobasidium</taxon>
    </lineage>
</organism>
<feature type="region of interest" description="Disordered" evidence="6">
    <location>
        <begin position="1664"/>
        <end position="1687"/>
    </location>
</feature>
<dbReference type="InterPro" id="IPR001227">
    <property type="entry name" value="Ac_transferase_dom_sf"/>
</dbReference>
<evidence type="ECO:0000256" key="3">
    <source>
        <dbReference type="ARBA" id="ARBA00022679"/>
    </source>
</evidence>
<keyword evidence="3" id="KW-0808">Transferase</keyword>
<dbReference type="STRING" id="930990.A0A067N2H3"/>
<dbReference type="GO" id="GO:0044550">
    <property type="term" value="P:secondary metabolite biosynthetic process"/>
    <property type="evidence" value="ECO:0007669"/>
    <property type="project" value="TreeGrafter"/>
</dbReference>
<dbReference type="SMART" id="SM00825">
    <property type="entry name" value="PKS_KS"/>
    <property type="match status" value="1"/>
</dbReference>
<dbReference type="InterPro" id="IPR018201">
    <property type="entry name" value="Ketoacyl_synth_AS"/>
</dbReference>
<reference evidence="11" key="1">
    <citation type="journal article" date="2014" name="Proc. Natl. Acad. Sci. U.S.A.">
        <title>Extensive sampling of basidiomycete genomes demonstrates inadequacy of the white-rot/brown-rot paradigm for wood decay fungi.</title>
        <authorList>
            <person name="Riley R."/>
            <person name="Salamov A.A."/>
            <person name="Brown D.W."/>
            <person name="Nagy L.G."/>
            <person name="Floudas D."/>
            <person name="Held B.W."/>
            <person name="Levasseur A."/>
            <person name="Lombard V."/>
            <person name="Morin E."/>
            <person name="Otillar R."/>
            <person name="Lindquist E.A."/>
            <person name="Sun H."/>
            <person name="LaButti K.M."/>
            <person name="Schmutz J."/>
            <person name="Jabbour D."/>
            <person name="Luo H."/>
            <person name="Baker S.E."/>
            <person name="Pisabarro A.G."/>
            <person name="Walton J.D."/>
            <person name="Blanchette R.A."/>
            <person name="Henrissat B."/>
            <person name="Martin F."/>
            <person name="Cullen D."/>
            <person name="Hibbett D.S."/>
            <person name="Grigoriev I.V."/>
        </authorList>
    </citation>
    <scope>NUCLEOTIDE SEQUENCE [LARGE SCALE GENOMIC DNA]</scope>
    <source>
        <strain evidence="11">FD-172 SS1</strain>
    </source>
</reference>
<dbReference type="GO" id="GO:0004315">
    <property type="term" value="F:3-oxoacyl-[acyl-carrier-protein] synthase activity"/>
    <property type="evidence" value="ECO:0007669"/>
    <property type="project" value="InterPro"/>
</dbReference>
<feature type="compositionally biased region" description="Basic and acidic residues" evidence="6">
    <location>
        <begin position="1540"/>
        <end position="1550"/>
    </location>
</feature>
<dbReference type="SUPFAM" id="SSF47336">
    <property type="entry name" value="ACP-like"/>
    <property type="match status" value="2"/>
</dbReference>
<feature type="region of interest" description="C-terminal hotdog fold" evidence="5">
    <location>
        <begin position="1381"/>
        <end position="1533"/>
    </location>
</feature>
<dbReference type="Gene3D" id="3.40.366.10">
    <property type="entry name" value="Malonyl-Coenzyme A Acyl Carrier Protein, domain 2"/>
    <property type="match status" value="3"/>
</dbReference>
<dbReference type="InterPro" id="IPR001031">
    <property type="entry name" value="Thioesterase"/>
</dbReference>
<evidence type="ECO:0000256" key="1">
    <source>
        <dbReference type="ARBA" id="ARBA00022450"/>
    </source>
</evidence>
<dbReference type="Proteomes" id="UP000027195">
    <property type="component" value="Unassembled WGS sequence"/>
</dbReference>
<dbReference type="InParanoid" id="A0A067N2H3"/>
<keyword evidence="4" id="KW-0843">Virulence</keyword>
<evidence type="ECO:0000259" key="8">
    <source>
        <dbReference type="PROSITE" id="PS52004"/>
    </source>
</evidence>
<evidence type="ECO:0000256" key="5">
    <source>
        <dbReference type="PROSITE-ProRule" id="PRU01363"/>
    </source>
</evidence>
<dbReference type="NCBIfam" id="TIGR04532">
    <property type="entry name" value="PT_fungal_PKS"/>
    <property type="match status" value="1"/>
</dbReference>
<feature type="region of interest" description="Disordered" evidence="6">
    <location>
        <begin position="1778"/>
        <end position="1808"/>
    </location>
</feature>
<dbReference type="CDD" id="cd00833">
    <property type="entry name" value="PKS"/>
    <property type="match status" value="1"/>
</dbReference>
<dbReference type="SMART" id="SM00826">
    <property type="entry name" value="PKS_DH"/>
    <property type="match status" value="1"/>
</dbReference>
<dbReference type="SMART" id="SM00827">
    <property type="entry name" value="PKS_AT"/>
    <property type="match status" value="1"/>
</dbReference>
<protein>
    <recommendedName>
        <fullName evidence="12">Polyketide synthase</fullName>
    </recommendedName>
</protein>
<evidence type="ECO:0000256" key="6">
    <source>
        <dbReference type="SAM" id="MobiDB-lite"/>
    </source>
</evidence>
<dbReference type="HOGENOM" id="CLU_000022_6_0_1"/>
<dbReference type="InterPro" id="IPR009081">
    <property type="entry name" value="PP-bd_ACP"/>
</dbReference>
<feature type="region of interest" description="Disordered" evidence="6">
    <location>
        <begin position="1193"/>
        <end position="1216"/>
    </location>
</feature>
<dbReference type="InterPro" id="IPR032088">
    <property type="entry name" value="SAT"/>
</dbReference>
<dbReference type="PROSITE" id="PS00012">
    <property type="entry name" value="PHOSPHOPANTETHEINE"/>
    <property type="match status" value="2"/>
</dbReference>
<evidence type="ECO:0000313" key="11">
    <source>
        <dbReference type="Proteomes" id="UP000027195"/>
    </source>
</evidence>
<dbReference type="InterPro" id="IPR029058">
    <property type="entry name" value="AB_hydrolase_fold"/>
</dbReference>
<dbReference type="InterPro" id="IPR014043">
    <property type="entry name" value="Acyl_transferase_dom"/>
</dbReference>
<dbReference type="PROSITE" id="PS52004">
    <property type="entry name" value="KS3_2"/>
    <property type="match status" value="1"/>
</dbReference>
<dbReference type="EMBL" id="KL198021">
    <property type="protein sequence ID" value="KDQ18307.1"/>
    <property type="molecule type" value="Genomic_DNA"/>
</dbReference>
<dbReference type="Gene3D" id="3.10.129.110">
    <property type="entry name" value="Polyketide synthase dehydratase"/>
    <property type="match status" value="1"/>
</dbReference>
<dbReference type="GO" id="GO:0031177">
    <property type="term" value="F:phosphopantetheine binding"/>
    <property type="evidence" value="ECO:0007669"/>
    <property type="project" value="InterPro"/>
</dbReference>
<gene>
    <name evidence="10" type="ORF">BOTBODRAFT_509376</name>
</gene>
<name>A0A067N2H3_BOTB1</name>
<feature type="active site" description="Proton acceptor; for dehydratase activity" evidence="5">
    <location>
        <position position="1260"/>
    </location>
</feature>
<keyword evidence="2" id="KW-0597">Phosphoprotein</keyword>
<dbReference type="InterPro" id="IPR042104">
    <property type="entry name" value="PKS_dehydratase_sf"/>
</dbReference>
<dbReference type="SUPFAM" id="SSF52151">
    <property type="entry name" value="FabD/lysophospholipase-like"/>
    <property type="match status" value="1"/>
</dbReference>
<dbReference type="PANTHER" id="PTHR43775">
    <property type="entry name" value="FATTY ACID SYNTHASE"/>
    <property type="match status" value="1"/>
</dbReference>
<dbReference type="Gene3D" id="3.40.50.1820">
    <property type="entry name" value="alpha/beta hydrolase"/>
    <property type="match status" value="1"/>
</dbReference>
<feature type="domain" description="PKS/mFAS DH" evidence="9">
    <location>
        <begin position="1225"/>
        <end position="1533"/>
    </location>
</feature>
<dbReference type="InterPro" id="IPR020841">
    <property type="entry name" value="PKS_Beta-ketoAc_synthase_dom"/>
</dbReference>
<feature type="region of interest" description="Disordered" evidence="6">
    <location>
        <begin position="1540"/>
        <end position="1563"/>
    </location>
</feature>
<dbReference type="Pfam" id="PF00975">
    <property type="entry name" value="Thioesterase"/>
    <property type="match status" value="1"/>
</dbReference>
<dbReference type="InterPro" id="IPR036736">
    <property type="entry name" value="ACP-like_sf"/>
</dbReference>
<feature type="domain" description="Ketosynthase family 3 (KS3)" evidence="8">
    <location>
        <begin position="405"/>
        <end position="829"/>
    </location>
</feature>
<dbReference type="InterPro" id="IPR014030">
    <property type="entry name" value="Ketoacyl_synth_N"/>
</dbReference>
<dbReference type="Pfam" id="PF00550">
    <property type="entry name" value="PP-binding"/>
    <property type="match status" value="2"/>
</dbReference>
<dbReference type="Pfam" id="PF21089">
    <property type="entry name" value="PKS_DH_N"/>
    <property type="match status" value="1"/>
</dbReference>
<evidence type="ECO:0000256" key="2">
    <source>
        <dbReference type="ARBA" id="ARBA00022553"/>
    </source>
</evidence>
<dbReference type="InterPro" id="IPR016039">
    <property type="entry name" value="Thiolase-like"/>
</dbReference>
<dbReference type="InterPro" id="IPR016035">
    <property type="entry name" value="Acyl_Trfase/lysoPLipase"/>
</dbReference>
<dbReference type="InterPro" id="IPR050091">
    <property type="entry name" value="PKS_NRPS_Biosynth_Enz"/>
</dbReference>
<dbReference type="PANTHER" id="PTHR43775:SF37">
    <property type="entry name" value="SI:DKEY-61P9.11"/>
    <property type="match status" value="1"/>
</dbReference>
<feature type="domain" description="Carrier" evidence="7">
    <location>
        <begin position="1585"/>
        <end position="1662"/>
    </location>
</feature>
<dbReference type="Gene3D" id="1.10.1200.10">
    <property type="entry name" value="ACP-like"/>
    <property type="match status" value="2"/>
</dbReference>
<dbReference type="SUPFAM" id="SSF53901">
    <property type="entry name" value="Thiolase-like"/>
    <property type="match status" value="2"/>
</dbReference>
<keyword evidence="1" id="KW-0596">Phosphopantetheine</keyword>
<feature type="domain" description="Carrier" evidence="7">
    <location>
        <begin position="1694"/>
        <end position="1771"/>
    </location>
</feature>
<dbReference type="SMART" id="SM00823">
    <property type="entry name" value="PKS_PP"/>
    <property type="match status" value="2"/>
</dbReference>
<dbReference type="Pfam" id="PF16073">
    <property type="entry name" value="SAT"/>
    <property type="match status" value="1"/>
</dbReference>
<dbReference type="PROSITE" id="PS00606">
    <property type="entry name" value="KS3_1"/>
    <property type="match status" value="1"/>
</dbReference>
<proteinExistence type="predicted"/>
<dbReference type="InterPro" id="IPR049552">
    <property type="entry name" value="PKS_DH_N"/>
</dbReference>
<dbReference type="GO" id="GO:0004312">
    <property type="term" value="F:fatty acid synthase activity"/>
    <property type="evidence" value="ECO:0007669"/>
    <property type="project" value="TreeGrafter"/>
</dbReference>
<feature type="compositionally biased region" description="Acidic residues" evidence="6">
    <location>
        <begin position="1198"/>
        <end position="1216"/>
    </location>
</feature>
<dbReference type="OrthoDB" id="329835at2759"/>
<dbReference type="InterPro" id="IPR020806">
    <property type="entry name" value="PKS_PP-bd"/>
</dbReference>
<dbReference type="PROSITE" id="PS52019">
    <property type="entry name" value="PKS_MFAS_DH"/>
    <property type="match status" value="1"/>
</dbReference>
<dbReference type="Gene3D" id="3.40.47.10">
    <property type="match status" value="1"/>
</dbReference>
<keyword evidence="11" id="KW-1185">Reference proteome</keyword>
<accession>A0A067N2H3</accession>